<dbReference type="EMBL" id="FRFG01000077">
    <property type="protein sequence ID" value="SHO58731.1"/>
    <property type="molecule type" value="Genomic_DNA"/>
</dbReference>
<sequence>MTKIVIIGGVAGGASAAARARRLSEDAEIIMLERGSFVSLGK</sequence>
<evidence type="ECO:0000313" key="2">
    <source>
        <dbReference type="Proteomes" id="UP000184600"/>
    </source>
</evidence>
<dbReference type="RefSeq" id="WP_073586180.1">
    <property type="nucleotide sequence ID" value="NZ_FRFG01000077.1"/>
</dbReference>
<organism evidence="1 2">
    <name type="scientific">Vibrio quintilis</name>
    <dbReference type="NCBI Taxonomy" id="1117707"/>
    <lineage>
        <taxon>Bacteria</taxon>
        <taxon>Pseudomonadati</taxon>
        <taxon>Pseudomonadota</taxon>
        <taxon>Gammaproteobacteria</taxon>
        <taxon>Vibrionales</taxon>
        <taxon>Vibrionaceae</taxon>
        <taxon>Vibrio</taxon>
    </lineage>
</organism>
<protein>
    <submittedName>
        <fullName evidence="1">Coenzyme A disulfide reductase</fullName>
    </submittedName>
</protein>
<dbReference type="AlphaFoldDB" id="A0A1M7Z1I1"/>
<dbReference type="SUPFAM" id="SSF51905">
    <property type="entry name" value="FAD/NAD(P)-binding domain"/>
    <property type="match status" value="1"/>
</dbReference>
<name>A0A1M7Z1I1_9VIBR</name>
<dbReference type="STRING" id="1117707.VQ7734_04503"/>
<evidence type="ECO:0000313" key="1">
    <source>
        <dbReference type="EMBL" id="SHO58731.1"/>
    </source>
</evidence>
<accession>A0A1M7Z1I1</accession>
<dbReference type="InterPro" id="IPR036188">
    <property type="entry name" value="FAD/NAD-bd_sf"/>
</dbReference>
<dbReference type="Proteomes" id="UP000184600">
    <property type="component" value="Unassembled WGS sequence"/>
</dbReference>
<dbReference type="Gene3D" id="3.50.50.60">
    <property type="entry name" value="FAD/NAD(P)-binding domain"/>
    <property type="match status" value="1"/>
</dbReference>
<proteinExistence type="predicted"/>
<gene>
    <name evidence="1" type="ORF">VQ7734_04503</name>
</gene>
<keyword evidence="2" id="KW-1185">Reference proteome</keyword>
<reference evidence="2" key="1">
    <citation type="submission" date="2016-12" db="EMBL/GenBank/DDBJ databases">
        <authorList>
            <person name="Rodrigo-Torres L."/>
            <person name="Arahal R.D."/>
            <person name="Lucena T."/>
        </authorList>
    </citation>
    <scope>NUCLEOTIDE SEQUENCE [LARGE SCALE GENOMIC DNA]</scope>
</reference>